<evidence type="ECO:0000256" key="4">
    <source>
        <dbReference type="ARBA" id="ARBA00022741"/>
    </source>
</evidence>
<dbReference type="AlphaFoldDB" id="A0A669DNH4"/>
<dbReference type="FunFam" id="3.30.470.20:FF:000009">
    <property type="entry name" value="tubulin polyglutamylase TTLL5 isoform X1"/>
    <property type="match status" value="1"/>
</dbReference>
<evidence type="ECO:0000256" key="1">
    <source>
        <dbReference type="ARBA" id="ARBA00006820"/>
    </source>
</evidence>
<dbReference type="PANTHER" id="PTHR12241:SF145">
    <property type="entry name" value="TUBULIN POLYGLUTAMYLASE TTLL5"/>
    <property type="match status" value="1"/>
</dbReference>
<comment type="similarity">
    <text evidence="1">Belongs to the tubulin--tyrosine ligase family.</text>
</comment>
<dbReference type="Ensembl" id="ENSONIT00000035657.1">
    <property type="protein sequence ID" value="ENSONIP00000059946.1"/>
    <property type="gene ID" value="ENSONIG00000020189.2"/>
</dbReference>
<reference evidence="10" key="2">
    <citation type="submission" date="2025-08" db="UniProtKB">
        <authorList>
            <consortium name="Ensembl"/>
        </authorList>
    </citation>
    <scope>IDENTIFICATION</scope>
</reference>
<evidence type="ECO:0000256" key="2">
    <source>
        <dbReference type="ARBA" id="ARBA00022598"/>
    </source>
</evidence>
<keyword evidence="11" id="KW-1185">Reference proteome</keyword>
<organism evidence="10 11">
    <name type="scientific">Oreochromis niloticus</name>
    <name type="common">Nile tilapia</name>
    <name type="synonym">Tilapia nilotica</name>
    <dbReference type="NCBI Taxonomy" id="8128"/>
    <lineage>
        <taxon>Eukaryota</taxon>
        <taxon>Metazoa</taxon>
        <taxon>Chordata</taxon>
        <taxon>Craniata</taxon>
        <taxon>Vertebrata</taxon>
        <taxon>Euteleostomi</taxon>
        <taxon>Actinopterygii</taxon>
        <taxon>Neopterygii</taxon>
        <taxon>Teleostei</taxon>
        <taxon>Neoteleostei</taxon>
        <taxon>Acanthomorphata</taxon>
        <taxon>Ovalentaria</taxon>
        <taxon>Cichlomorphae</taxon>
        <taxon>Cichliformes</taxon>
        <taxon>Cichlidae</taxon>
        <taxon>African cichlids</taxon>
        <taxon>Pseudocrenilabrinae</taxon>
        <taxon>Oreochromini</taxon>
        <taxon>Oreochromis</taxon>
    </lineage>
</organism>
<feature type="region of interest" description="Disordered" evidence="8">
    <location>
        <begin position="1"/>
        <end position="24"/>
    </location>
</feature>
<dbReference type="Proteomes" id="UP000005207">
    <property type="component" value="Linkage group LG19"/>
</dbReference>
<dbReference type="GO" id="GO:0005524">
    <property type="term" value="F:ATP binding"/>
    <property type="evidence" value="ECO:0007669"/>
    <property type="project" value="UniProtKB-KW"/>
</dbReference>
<dbReference type="GO" id="GO:0036064">
    <property type="term" value="C:ciliary basal body"/>
    <property type="evidence" value="ECO:0007669"/>
    <property type="project" value="TreeGrafter"/>
</dbReference>
<dbReference type="Gene3D" id="3.30.470.20">
    <property type="entry name" value="ATP-grasp fold, B domain"/>
    <property type="match status" value="1"/>
</dbReference>
<dbReference type="Pfam" id="PF03133">
    <property type="entry name" value="TTL"/>
    <property type="match status" value="1"/>
</dbReference>
<proteinExistence type="inferred from homology"/>
<evidence type="ECO:0000256" key="9">
    <source>
        <dbReference type="SAM" id="Phobius"/>
    </source>
</evidence>
<evidence type="ECO:0000313" key="11">
    <source>
        <dbReference type="Proteomes" id="UP000005207"/>
    </source>
</evidence>
<gene>
    <name evidence="10" type="primary">ttll5</name>
</gene>
<protein>
    <recommendedName>
        <fullName evidence="6">Tubulin--tyrosine ligase-like protein 5</fullName>
    </recommendedName>
</protein>
<comment type="catalytic activity">
    <reaction evidence="7">
        <text>L-glutamyl-[protein] + L-glutamate + ATP = gamma-L-glutamyl-L-glutamyl-[protein] + ADP + phosphate + H(+)</text>
        <dbReference type="Rhea" id="RHEA:60144"/>
        <dbReference type="Rhea" id="RHEA-COMP:10208"/>
        <dbReference type="Rhea" id="RHEA-COMP:15517"/>
        <dbReference type="ChEBI" id="CHEBI:15378"/>
        <dbReference type="ChEBI" id="CHEBI:29973"/>
        <dbReference type="ChEBI" id="CHEBI:29985"/>
        <dbReference type="ChEBI" id="CHEBI:30616"/>
        <dbReference type="ChEBI" id="CHEBI:43474"/>
        <dbReference type="ChEBI" id="CHEBI:143622"/>
        <dbReference type="ChEBI" id="CHEBI:456216"/>
    </reaction>
    <physiologicalReaction direction="left-to-right" evidence="7">
        <dbReference type="Rhea" id="RHEA:60145"/>
    </physiologicalReaction>
</comment>
<keyword evidence="9" id="KW-1133">Transmembrane helix</keyword>
<dbReference type="GeneTree" id="ENSGT00940000162910"/>
<keyword evidence="3" id="KW-0493">Microtubule</keyword>
<dbReference type="PROSITE" id="PS51221">
    <property type="entry name" value="TTL"/>
    <property type="match status" value="1"/>
</dbReference>
<evidence type="ECO:0000256" key="5">
    <source>
        <dbReference type="ARBA" id="ARBA00022840"/>
    </source>
</evidence>
<dbReference type="GO" id="GO:0000226">
    <property type="term" value="P:microtubule cytoskeleton organization"/>
    <property type="evidence" value="ECO:0007669"/>
    <property type="project" value="TreeGrafter"/>
</dbReference>
<dbReference type="PANTHER" id="PTHR12241">
    <property type="entry name" value="TUBULIN POLYGLUTAMYLASE"/>
    <property type="match status" value="1"/>
</dbReference>
<reference evidence="10" key="3">
    <citation type="submission" date="2025-09" db="UniProtKB">
        <authorList>
            <consortium name="Ensembl"/>
        </authorList>
    </citation>
    <scope>IDENTIFICATION</scope>
</reference>
<feature type="compositionally biased region" description="Basic and acidic residues" evidence="8">
    <location>
        <begin position="1"/>
        <end position="11"/>
    </location>
</feature>
<dbReference type="SUPFAM" id="SSF56059">
    <property type="entry name" value="Glutathione synthetase ATP-binding domain-like"/>
    <property type="match status" value="1"/>
</dbReference>
<evidence type="ECO:0000256" key="6">
    <source>
        <dbReference type="ARBA" id="ARBA00041448"/>
    </source>
</evidence>
<keyword evidence="9" id="KW-0472">Membrane</keyword>
<dbReference type="GO" id="GO:0070740">
    <property type="term" value="F:tubulin-glutamic acid ligase activity"/>
    <property type="evidence" value="ECO:0007669"/>
    <property type="project" value="TreeGrafter"/>
</dbReference>
<evidence type="ECO:0000256" key="8">
    <source>
        <dbReference type="SAM" id="MobiDB-lite"/>
    </source>
</evidence>
<name>A0A669DNH4_ORENI</name>
<dbReference type="InterPro" id="IPR004344">
    <property type="entry name" value="TTL/TTLL_fam"/>
</dbReference>
<keyword evidence="9" id="KW-0812">Transmembrane</keyword>
<sequence length="777" mass="88600">MPAVIRDKEDSESSSEDEQEDHPCISWGSLSKTIPILLFVPEAVVSKDGSISSVGERYNMAFKIVRTESRLVREILTNHGFHEVHPNSNDFNLMWTGSHLKPYVLRSLQDFQKVNHFPRSHELTRKDRLYKNIQRMQQTHGFKNFHIVPQTFVLPAEYQEFCNCFAKDKGPWIIKPVASSRGRGIYLVSNPNQISMTENILVSRYINNPLLIDGFKFDVRLYVLVTSYDPLLVYVYEEGLARFATVKYDRTSKSIKNTFMHLTNYSVNKKSSDYVSCDDPEVEDYGNKWSMSAVLRYLKQEGKDTTSLMKQVEDLIVKAVLSAELQIATACKTFVPHKTNCFELYGFDVLIDSNLKPWLLEVNLSPSLACDAPLDLKIKASMIADMFSLVGECIRPTSTNISETEGLKDKRGAKHGQGDSTLNLTVEEIRVLRRIKEEYERRGGFIRIFPTTDTWELYGTRYRQDALCSNSILLSAIVAYFYFSLLYICLPLMLCPLSFLLLPLIFSKVQARIAFSSYLQRVQQRLRQRRLNESVIQETDNKSFFSLSLQELVIRFLRRAASNLQQDIKVVLPSRQLPNQDRRRILSHQLGEFIHCYNKETEHMVKKQEISKEEHCVNPKVFQEYISAASENDLEEVLTFYTQKNKSATVFLGTKVRGIKKDVREVNASRDSGNCDNSKCECLVSFPMVMWTAAPTGSNAATTGPSTQVLRRIQSFTSSMAGSAAASSVPSATHIYSQKLSRPTSAGQGNLFCTACWCFKSNSQRCSHLFLFVFLSQ</sequence>
<reference evidence="11" key="1">
    <citation type="submission" date="2012-01" db="EMBL/GenBank/DDBJ databases">
        <title>The Genome Sequence of Oreochromis niloticus (Nile Tilapia).</title>
        <authorList>
            <consortium name="Broad Institute Genome Assembly Team"/>
            <consortium name="Broad Institute Sequencing Platform"/>
            <person name="Di Palma F."/>
            <person name="Johnson J."/>
            <person name="Lander E.S."/>
            <person name="Lindblad-Toh K."/>
        </authorList>
    </citation>
    <scope>NUCLEOTIDE SEQUENCE [LARGE SCALE GENOMIC DNA]</scope>
</reference>
<accession>A0A669DNH4</accession>
<keyword evidence="2" id="KW-0436">Ligase</keyword>
<keyword evidence="4" id="KW-0547">Nucleotide-binding</keyword>
<evidence type="ECO:0000256" key="7">
    <source>
        <dbReference type="ARBA" id="ARBA00049274"/>
    </source>
</evidence>
<dbReference type="GO" id="GO:0005874">
    <property type="term" value="C:microtubule"/>
    <property type="evidence" value="ECO:0007669"/>
    <property type="project" value="UniProtKB-KW"/>
</dbReference>
<evidence type="ECO:0000313" key="10">
    <source>
        <dbReference type="Ensembl" id="ENSONIP00000059946.1"/>
    </source>
</evidence>
<keyword evidence="5" id="KW-0067">ATP-binding</keyword>
<evidence type="ECO:0000256" key="3">
    <source>
        <dbReference type="ARBA" id="ARBA00022701"/>
    </source>
</evidence>
<dbReference type="GO" id="GO:0015631">
    <property type="term" value="F:tubulin binding"/>
    <property type="evidence" value="ECO:0007669"/>
    <property type="project" value="TreeGrafter"/>
</dbReference>
<feature type="transmembrane region" description="Helical" evidence="9">
    <location>
        <begin position="479"/>
        <end position="506"/>
    </location>
</feature>